<feature type="domain" description="Amidase" evidence="1">
    <location>
        <begin position="26"/>
        <end position="450"/>
    </location>
</feature>
<dbReference type="InterPro" id="IPR036928">
    <property type="entry name" value="AS_sf"/>
</dbReference>
<proteinExistence type="predicted"/>
<dbReference type="InterPro" id="IPR023631">
    <property type="entry name" value="Amidase_dom"/>
</dbReference>
<dbReference type="GO" id="GO:0012505">
    <property type="term" value="C:endomembrane system"/>
    <property type="evidence" value="ECO:0007669"/>
    <property type="project" value="TreeGrafter"/>
</dbReference>
<dbReference type="PANTHER" id="PTHR43372:SF4">
    <property type="entry name" value="FATTY-ACID AMIDE HYDROLASE 2"/>
    <property type="match status" value="1"/>
</dbReference>
<dbReference type="Pfam" id="PF01425">
    <property type="entry name" value="Amidase"/>
    <property type="match status" value="1"/>
</dbReference>
<dbReference type="EMBL" id="CZRL01000094">
    <property type="protein sequence ID" value="CUS53011.1"/>
    <property type="molecule type" value="Genomic_DNA"/>
</dbReference>
<dbReference type="AlphaFoldDB" id="A0A160TVG4"/>
<evidence type="ECO:0000313" key="2">
    <source>
        <dbReference type="EMBL" id="CUS53011.1"/>
    </source>
</evidence>
<dbReference type="Gene3D" id="3.90.1300.10">
    <property type="entry name" value="Amidase signature (AS) domain"/>
    <property type="match status" value="1"/>
</dbReference>
<protein>
    <submittedName>
        <fullName evidence="2">Putative amidase</fullName>
    </submittedName>
</protein>
<name>A0A160TVG4_9ZZZZ</name>
<accession>A0A160TVG4</accession>
<gene>
    <name evidence="2" type="ORF">MGWOODY_XGa2696</name>
</gene>
<dbReference type="PANTHER" id="PTHR43372">
    <property type="entry name" value="FATTY-ACID AMIDE HYDROLASE"/>
    <property type="match status" value="1"/>
</dbReference>
<reference evidence="2" key="1">
    <citation type="submission" date="2015-10" db="EMBL/GenBank/DDBJ databases">
        <authorList>
            <person name="Gilbert D.G."/>
        </authorList>
    </citation>
    <scope>NUCLEOTIDE SEQUENCE</scope>
</reference>
<evidence type="ECO:0000259" key="1">
    <source>
        <dbReference type="Pfam" id="PF01425"/>
    </source>
</evidence>
<dbReference type="InterPro" id="IPR052739">
    <property type="entry name" value="FAAH2"/>
</dbReference>
<organism evidence="2">
    <name type="scientific">hydrothermal vent metagenome</name>
    <dbReference type="NCBI Taxonomy" id="652676"/>
    <lineage>
        <taxon>unclassified sequences</taxon>
        <taxon>metagenomes</taxon>
        <taxon>ecological metagenomes</taxon>
    </lineage>
</organism>
<sequence>MNESLWQLSACDIVQGIHNKTFSCEEVMQSVVQRIAERNGSINAIVYDYSDEAMAQAQEADRALSSGSAVGPLHGVPITIKSNIDVKGQPTPNGVPIYKNVIATDDSPVVRNLKDAGAIIVGRTNTPEFSMRLTTDNPLNGRTYNPWHDDACPGGSSGGASAAAAAGFGPIHHGNDIGGSLRYPASFCGLATVKPSFGRIANFVPSAMPPERGILAQLIAVQGAICRQVCDVRLATQVMAAPDARDPFWVPVPFDNWPDEGPIKVAVTRESYGYPIHPDLIAGIDRAAGYLSDAGYQVEEVTTPSIEDAAQGWFDLLGSELEAFMMPLAREYGSPTIQQIFEWYFEMGEVADAERYRVGIKERTTMTREWNIFLDEYPLVLTPFFMQPTPAWDCDAKSFEQTQDVFRAAMYSTGTNFLSLPTGVVPIGLVESLPSGIQVIGRRYREDLILDAIEAIENRVGVLTHQLWAREE</sequence>
<dbReference type="NCBIfam" id="NF005687">
    <property type="entry name" value="PRK07487.1"/>
    <property type="match status" value="1"/>
</dbReference>
<dbReference type="SUPFAM" id="SSF75304">
    <property type="entry name" value="Amidase signature (AS) enzymes"/>
    <property type="match status" value="1"/>
</dbReference>